<dbReference type="AlphaFoldDB" id="A0A1C7N446"/>
<keyword evidence="2" id="KW-1185">Reference proteome</keyword>
<proteinExistence type="predicted"/>
<dbReference type="InParanoid" id="A0A1C7N446"/>
<name>A0A1C7N446_9FUNG</name>
<comment type="caution">
    <text evidence="1">The sequence shown here is derived from an EMBL/GenBank/DDBJ whole genome shotgun (WGS) entry which is preliminary data.</text>
</comment>
<evidence type="ECO:0000313" key="1">
    <source>
        <dbReference type="EMBL" id="OBZ83915.1"/>
    </source>
</evidence>
<sequence>MGTSSLGFINDCPFVYTLKTSISSPTIAYAQLVPSCTLTAYKVILFVQLLGFNDTVLGNWCQIKPFYRYFASRIITELTLSYSLVLDKDINENAIAALSDRSQPQVFENHERRNHMLQTDFASTFLSIDFSEEAFG</sequence>
<dbReference type="EMBL" id="LUGH01000584">
    <property type="protein sequence ID" value="OBZ83915.1"/>
    <property type="molecule type" value="Genomic_DNA"/>
</dbReference>
<gene>
    <name evidence="1" type="ORF">A0J61_08035</name>
</gene>
<organism evidence="1 2">
    <name type="scientific">Choanephora cucurbitarum</name>
    <dbReference type="NCBI Taxonomy" id="101091"/>
    <lineage>
        <taxon>Eukaryota</taxon>
        <taxon>Fungi</taxon>
        <taxon>Fungi incertae sedis</taxon>
        <taxon>Mucoromycota</taxon>
        <taxon>Mucoromycotina</taxon>
        <taxon>Mucoromycetes</taxon>
        <taxon>Mucorales</taxon>
        <taxon>Mucorineae</taxon>
        <taxon>Choanephoraceae</taxon>
        <taxon>Choanephoroideae</taxon>
        <taxon>Choanephora</taxon>
    </lineage>
</organism>
<accession>A0A1C7N446</accession>
<reference evidence="1 2" key="1">
    <citation type="submission" date="2016-03" db="EMBL/GenBank/DDBJ databases">
        <title>Choanephora cucurbitarum.</title>
        <authorList>
            <person name="Min B."/>
            <person name="Park H."/>
            <person name="Park J.-H."/>
            <person name="Shin H.-D."/>
            <person name="Choi I.-G."/>
        </authorList>
    </citation>
    <scope>NUCLEOTIDE SEQUENCE [LARGE SCALE GENOMIC DNA]</scope>
    <source>
        <strain evidence="1 2">KUS-F28377</strain>
    </source>
</reference>
<dbReference type="Proteomes" id="UP000093000">
    <property type="component" value="Unassembled WGS sequence"/>
</dbReference>
<evidence type="ECO:0000313" key="2">
    <source>
        <dbReference type="Proteomes" id="UP000093000"/>
    </source>
</evidence>
<protein>
    <submittedName>
        <fullName evidence="1">Uncharacterized protein</fullName>
    </submittedName>
</protein>